<feature type="region of interest" description="Disordered" evidence="8">
    <location>
        <begin position="617"/>
        <end position="674"/>
    </location>
</feature>
<evidence type="ECO:0000256" key="2">
    <source>
        <dbReference type="ARBA" id="ARBA00022630"/>
    </source>
</evidence>
<dbReference type="SUPFAM" id="SSF48173">
    <property type="entry name" value="Cryptochrome/photolyase FAD-binding domain"/>
    <property type="match status" value="1"/>
</dbReference>
<dbReference type="Pfam" id="PF03441">
    <property type="entry name" value="FAD_binding_7"/>
    <property type="match status" value="1"/>
</dbReference>
<comment type="function">
    <text evidence="7">May have a photoreceptor function.</text>
</comment>
<comment type="cofactor">
    <cofactor evidence="7">
        <name>(6R)-5,10-methylene-5,6,7,8-tetrahydrofolate</name>
        <dbReference type="ChEBI" id="CHEBI:15636"/>
    </cofactor>
    <text evidence="7">Binds 1 5,10-methenyltetrahydrofolate (MTHF) per subunit.</text>
</comment>
<feature type="compositionally biased region" description="Gly residues" evidence="8">
    <location>
        <begin position="625"/>
        <end position="636"/>
    </location>
</feature>
<reference evidence="10" key="1">
    <citation type="journal article" date="2020" name="Stud. Mycol.">
        <title>101 Dothideomycetes genomes: a test case for predicting lifestyles and emergence of pathogens.</title>
        <authorList>
            <person name="Haridas S."/>
            <person name="Albert R."/>
            <person name="Binder M."/>
            <person name="Bloem J."/>
            <person name="Labutti K."/>
            <person name="Salamov A."/>
            <person name="Andreopoulos B."/>
            <person name="Baker S."/>
            <person name="Barry K."/>
            <person name="Bills G."/>
            <person name="Bluhm B."/>
            <person name="Cannon C."/>
            <person name="Castanera R."/>
            <person name="Culley D."/>
            <person name="Daum C."/>
            <person name="Ezra D."/>
            <person name="Gonzalez J."/>
            <person name="Henrissat B."/>
            <person name="Kuo A."/>
            <person name="Liang C."/>
            <person name="Lipzen A."/>
            <person name="Lutzoni F."/>
            <person name="Magnuson J."/>
            <person name="Mondo S."/>
            <person name="Nolan M."/>
            <person name="Ohm R."/>
            <person name="Pangilinan J."/>
            <person name="Park H.-J."/>
            <person name="Ramirez L."/>
            <person name="Alfaro M."/>
            <person name="Sun H."/>
            <person name="Tritt A."/>
            <person name="Yoshinaga Y."/>
            <person name="Zwiers L.-H."/>
            <person name="Turgeon B."/>
            <person name="Goodwin S."/>
            <person name="Spatafora J."/>
            <person name="Crous P."/>
            <person name="Grigoriev I."/>
        </authorList>
    </citation>
    <scope>NUCLEOTIDE SEQUENCE</scope>
    <source>
        <strain evidence="10">CBS 130266</strain>
    </source>
</reference>
<dbReference type="InterPro" id="IPR005101">
    <property type="entry name" value="Cryptochr/Photolyase_FAD-bd"/>
</dbReference>
<evidence type="ECO:0000256" key="1">
    <source>
        <dbReference type="ARBA" id="ARBA00005862"/>
    </source>
</evidence>
<keyword evidence="11" id="KW-1185">Reference proteome</keyword>
<dbReference type="SUPFAM" id="SSF52425">
    <property type="entry name" value="Cryptochrome/photolyase, N-terminal domain"/>
    <property type="match status" value="1"/>
</dbReference>
<evidence type="ECO:0000259" key="9">
    <source>
        <dbReference type="PROSITE" id="PS51645"/>
    </source>
</evidence>
<feature type="compositionally biased region" description="Basic and acidic residues" evidence="8">
    <location>
        <begin position="655"/>
        <end position="674"/>
    </location>
</feature>
<dbReference type="OrthoDB" id="435881at2759"/>
<evidence type="ECO:0000313" key="11">
    <source>
        <dbReference type="Proteomes" id="UP000800235"/>
    </source>
</evidence>
<organism evidence="10 11">
    <name type="scientific">Tothia fuscella</name>
    <dbReference type="NCBI Taxonomy" id="1048955"/>
    <lineage>
        <taxon>Eukaryota</taxon>
        <taxon>Fungi</taxon>
        <taxon>Dikarya</taxon>
        <taxon>Ascomycota</taxon>
        <taxon>Pezizomycotina</taxon>
        <taxon>Dothideomycetes</taxon>
        <taxon>Pleosporomycetidae</taxon>
        <taxon>Venturiales</taxon>
        <taxon>Cylindrosympodiaceae</taxon>
        <taxon>Tothia</taxon>
    </lineage>
</organism>
<evidence type="ECO:0000256" key="6">
    <source>
        <dbReference type="PIRSR" id="PIRSR602081-2"/>
    </source>
</evidence>
<feature type="site" description="Electron transfer via tryptophanyl radical" evidence="6">
    <location>
        <position position="500"/>
    </location>
</feature>
<feature type="binding site" evidence="5">
    <location>
        <begin position="402"/>
        <end position="409"/>
    </location>
    <ligand>
        <name>FAD</name>
        <dbReference type="ChEBI" id="CHEBI:57692"/>
    </ligand>
</feature>
<dbReference type="AlphaFoldDB" id="A0A9P4NS29"/>
<feature type="binding site" evidence="5">
    <location>
        <begin position="339"/>
        <end position="343"/>
    </location>
    <ligand>
        <name>FAD</name>
        <dbReference type="ChEBI" id="CHEBI:57692"/>
    </ligand>
</feature>
<dbReference type="EMBL" id="MU007039">
    <property type="protein sequence ID" value="KAF2430368.1"/>
    <property type="molecule type" value="Genomic_DNA"/>
</dbReference>
<dbReference type="Proteomes" id="UP000800235">
    <property type="component" value="Unassembled WGS sequence"/>
</dbReference>
<keyword evidence="2 5" id="KW-0285">Flavoprotein</keyword>
<dbReference type="GO" id="GO:0003684">
    <property type="term" value="F:damaged DNA binding"/>
    <property type="evidence" value="ECO:0007669"/>
    <property type="project" value="TreeGrafter"/>
</dbReference>
<dbReference type="InterPro" id="IPR014729">
    <property type="entry name" value="Rossmann-like_a/b/a_fold"/>
</dbReference>
<comment type="similarity">
    <text evidence="1 7">Belongs to the DNA photolyase class-1 family.</text>
</comment>
<dbReference type="Gene3D" id="1.25.40.80">
    <property type="match status" value="1"/>
</dbReference>
<evidence type="ECO:0000256" key="4">
    <source>
        <dbReference type="ARBA" id="ARBA00022991"/>
    </source>
</evidence>
<dbReference type="PANTHER" id="PTHR11455">
    <property type="entry name" value="CRYPTOCHROME"/>
    <property type="match status" value="1"/>
</dbReference>
<feature type="binding site" evidence="5">
    <location>
        <position position="326"/>
    </location>
    <ligand>
        <name>FAD</name>
        <dbReference type="ChEBI" id="CHEBI:57692"/>
    </ligand>
</feature>
<feature type="site" description="Electron transfer via tryptophanyl radical" evidence="6">
    <location>
        <position position="523"/>
    </location>
</feature>
<dbReference type="Gene3D" id="1.10.579.10">
    <property type="entry name" value="DNA Cyclobutane Dipyrimidine Photolyase, subunit A, domain 3"/>
    <property type="match status" value="1"/>
</dbReference>
<dbReference type="GO" id="GO:0071949">
    <property type="term" value="F:FAD binding"/>
    <property type="evidence" value="ECO:0007669"/>
    <property type="project" value="TreeGrafter"/>
</dbReference>
<dbReference type="PRINTS" id="PR00147">
    <property type="entry name" value="DNAPHOTLYASE"/>
</dbReference>
<keyword evidence="3 5" id="KW-0274">FAD</keyword>
<feature type="site" description="Electron transfer via tryptophanyl radical" evidence="6">
    <location>
        <position position="434"/>
    </location>
</feature>
<feature type="binding site" evidence="5">
    <location>
        <begin position="513"/>
        <end position="515"/>
    </location>
    <ligand>
        <name>FAD</name>
        <dbReference type="ChEBI" id="CHEBI:57692"/>
    </ligand>
</feature>
<evidence type="ECO:0000256" key="7">
    <source>
        <dbReference type="RuleBase" id="RU367151"/>
    </source>
</evidence>
<dbReference type="InterPro" id="IPR036155">
    <property type="entry name" value="Crypto/Photolyase_N_sf"/>
</dbReference>
<dbReference type="GO" id="GO:0003904">
    <property type="term" value="F:deoxyribodipyrimidine photo-lyase activity"/>
    <property type="evidence" value="ECO:0007669"/>
    <property type="project" value="TreeGrafter"/>
</dbReference>
<gene>
    <name evidence="10" type="ORF">EJ08DRAFT_649680</name>
</gene>
<sequence length="674" mass="75941">MAPPSQKLLIYILHYDLRLSDNPVFHELSRIHSNGTPAFTHILPLYVFPAHQVEVSGFIPEGDEQAAISKSPYPEARSQIAGFWRCGPHRAKFLAESVWDLKQSLGRVGSGLVIRVGMVAEIVQNMIDHFEGKTEGTPGVLPGSESVLPDKSSIAPKVEVLGVWMTTDEGDEEKQDQEKVRRVVEGHGKEFRAFQDEKFFIDDRDLPFKSVSDLPDVYTTFRKSLEPLRDRPRHPLRIGELPPIISTELLPTQPSPFHIPDTLGDLIAALLKPLAQSIDVPKPPSWPDDMSSEAKLSQSAHPFSGGESAALRRIDHLLSSGAMSGYKDTRNGLVGHDFSTKLSAWLAIGCVTARQIHAEMVVFEEGTLDPEKEEEKSKLSRWRLADGYGQGENKGTAGVRFELLWRDYFRLVARKYGYKLYHLRGLRGTKDKRWNRVDKRGNNPKAAEITRSVLHRFCEGRTGIGLIDASQREIFLTGYTSNRARQNVASFLAKHLNVDWRLGAEWYESMLVDYDVANNWGNWQYVAGVGNDPREGRLFNPVKQALDYDKKGEYIKTWVPELRGLELEREKGSDDIDEEKLMGLFQPWRLPESEQKRLGLTELDFVQKPLVKIQFSITKRPCPSGGRGRSTGGYRGRGGHSSSRGGSSRGRGRWRTGDMDKANEAEQSLDRQDL</sequence>
<comment type="caution">
    <text evidence="10">The sequence shown here is derived from an EMBL/GenBank/DDBJ whole genome shotgun (WGS) entry which is preliminary data.</text>
</comment>
<feature type="region of interest" description="Disordered" evidence="8">
    <location>
        <begin position="282"/>
        <end position="305"/>
    </location>
</feature>
<dbReference type="GO" id="GO:0000719">
    <property type="term" value="P:photoreactive repair"/>
    <property type="evidence" value="ECO:0007669"/>
    <property type="project" value="TreeGrafter"/>
</dbReference>
<dbReference type="Gene3D" id="3.40.50.620">
    <property type="entry name" value="HUPs"/>
    <property type="match status" value="1"/>
</dbReference>
<feature type="domain" description="Photolyase/cryptochrome alpha/beta" evidence="9">
    <location>
        <begin position="7"/>
        <end position="199"/>
    </location>
</feature>
<evidence type="ECO:0000256" key="8">
    <source>
        <dbReference type="SAM" id="MobiDB-lite"/>
    </source>
</evidence>
<dbReference type="InterPro" id="IPR014133">
    <property type="entry name" value="Cry_DASH"/>
</dbReference>
<name>A0A9P4NS29_9PEZI</name>
<keyword evidence="4 7" id="KW-0157">Chromophore</keyword>
<dbReference type="InterPro" id="IPR002081">
    <property type="entry name" value="Cryptochrome/DNA_photolyase_1"/>
</dbReference>
<dbReference type="PROSITE" id="PS51645">
    <property type="entry name" value="PHR_CRY_ALPHA_BETA"/>
    <property type="match status" value="1"/>
</dbReference>
<proteinExistence type="inferred from homology"/>
<evidence type="ECO:0000256" key="5">
    <source>
        <dbReference type="PIRSR" id="PIRSR602081-1"/>
    </source>
</evidence>
<dbReference type="PANTHER" id="PTHR11455:SF22">
    <property type="entry name" value="CRYPTOCHROME DASH"/>
    <property type="match status" value="1"/>
</dbReference>
<dbReference type="Pfam" id="PF00875">
    <property type="entry name" value="DNA_photolyase"/>
    <property type="match status" value="1"/>
</dbReference>
<evidence type="ECO:0000256" key="3">
    <source>
        <dbReference type="ARBA" id="ARBA00022827"/>
    </source>
</evidence>
<protein>
    <recommendedName>
        <fullName evidence="7">Cryptochrome DASH</fullName>
    </recommendedName>
</protein>
<accession>A0A9P4NS29</accession>
<dbReference type="InterPro" id="IPR006050">
    <property type="entry name" value="DNA_photolyase_N"/>
</dbReference>
<dbReference type="InterPro" id="IPR036134">
    <property type="entry name" value="Crypto/Photolyase_FAD-like_sf"/>
</dbReference>
<comment type="cofactor">
    <cofactor evidence="5 7">
        <name>FAD</name>
        <dbReference type="ChEBI" id="CHEBI:57692"/>
    </cofactor>
    <text evidence="5 7">Binds 1 FAD per subunit.</text>
</comment>
<dbReference type="NCBIfam" id="TIGR02765">
    <property type="entry name" value="crypto_DASH"/>
    <property type="match status" value="1"/>
</dbReference>
<evidence type="ECO:0000313" key="10">
    <source>
        <dbReference type="EMBL" id="KAF2430368.1"/>
    </source>
</evidence>